<dbReference type="EMBL" id="LUEZ02000047">
    <property type="protein sequence ID" value="RDB23195.1"/>
    <property type="molecule type" value="Genomic_DNA"/>
</dbReference>
<feature type="compositionally biased region" description="Basic and acidic residues" evidence="4">
    <location>
        <begin position="1259"/>
        <end position="1283"/>
    </location>
</feature>
<dbReference type="SUPFAM" id="SSF143575">
    <property type="entry name" value="GAS2 domain-like"/>
    <property type="match status" value="1"/>
</dbReference>
<dbReference type="Pfam" id="PF02187">
    <property type="entry name" value="GAS2"/>
    <property type="match status" value="1"/>
</dbReference>
<feature type="region of interest" description="Disordered" evidence="4">
    <location>
        <begin position="1595"/>
        <end position="1688"/>
    </location>
</feature>
<keyword evidence="7" id="KW-1185">Reference proteome</keyword>
<feature type="region of interest" description="Disordered" evidence="4">
    <location>
        <begin position="1488"/>
        <end position="1518"/>
    </location>
</feature>
<feature type="compositionally biased region" description="Polar residues" evidence="4">
    <location>
        <begin position="1874"/>
        <end position="1887"/>
    </location>
</feature>
<dbReference type="InterPro" id="IPR003108">
    <property type="entry name" value="GAR_dom"/>
</dbReference>
<dbReference type="Proteomes" id="UP000076154">
    <property type="component" value="Unassembled WGS sequence"/>
</dbReference>
<evidence type="ECO:0000259" key="5">
    <source>
        <dbReference type="PROSITE" id="PS51460"/>
    </source>
</evidence>
<dbReference type="InterPro" id="IPR036534">
    <property type="entry name" value="GAR_dom_sf"/>
</dbReference>
<feature type="domain" description="GAR" evidence="5">
    <location>
        <begin position="1691"/>
        <end position="1769"/>
    </location>
</feature>
<gene>
    <name evidence="6" type="ORF">Hypma_009619</name>
</gene>
<evidence type="ECO:0000313" key="7">
    <source>
        <dbReference type="Proteomes" id="UP000076154"/>
    </source>
</evidence>
<comment type="subcellular location">
    <subcellularLocation>
        <location evidence="1">Cytoplasm</location>
        <location evidence="1">Cytoskeleton</location>
    </subcellularLocation>
</comment>
<reference evidence="6" key="1">
    <citation type="submission" date="2018-04" db="EMBL/GenBank/DDBJ databases">
        <title>Whole genome sequencing of Hypsizygus marmoreus.</title>
        <authorList>
            <person name="Choi I.-G."/>
            <person name="Min B."/>
            <person name="Kim J.-G."/>
            <person name="Kim S."/>
            <person name="Oh Y.-L."/>
            <person name="Kong W.-S."/>
            <person name="Park H."/>
            <person name="Jeong J."/>
            <person name="Song E.-S."/>
        </authorList>
    </citation>
    <scope>NUCLEOTIDE SEQUENCE [LARGE SCALE GENOMIC DNA]</scope>
    <source>
        <strain evidence="6">51987-8</strain>
    </source>
</reference>
<evidence type="ECO:0000256" key="3">
    <source>
        <dbReference type="ARBA" id="ARBA00023212"/>
    </source>
</evidence>
<dbReference type="GO" id="GO:0005856">
    <property type="term" value="C:cytoskeleton"/>
    <property type="evidence" value="ECO:0007669"/>
    <property type="project" value="UniProtKB-SubCell"/>
</dbReference>
<proteinExistence type="predicted"/>
<feature type="compositionally biased region" description="Polar residues" evidence="4">
    <location>
        <begin position="1530"/>
        <end position="1539"/>
    </location>
</feature>
<comment type="caution">
    <text evidence="6">The sequence shown here is derived from an EMBL/GenBank/DDBJ whole genome shotgun (WGS) entry which is preliminary data.</text>
</comment>
<dbReference type="InParanoid" id="A0A369JS48"/>
<feature type="compositionally biased region" description="Low complexity" evidence="4">
    <location>
        <begin position="238"/>
        <end position="253"/>
    </location>
</feature>
<feature type="compositionally biased region" description="Low complexity" evidence="4">
    <location>
        <begin position="1636"/>
        <end position="1659"/>
    </location>
</feature>
<keyword evidence="2" id="KW-0963">Cytoplasm</keyword>
<dbReference type="STRING" id="39966.A0A369JS48"/>
<feature type="compositionally biased region" description="Basic and acidic residues" evidence="4">
    <location>
        <begin position="225"/>
        <end position="235"/>
    </location>
</feature>
<feature type="compositionally biased region" description="Polar residues" evidence="4">
    <location>
        <begin position="1"/>
        <end position="16"/>
    </location>
</feature>
<organism evidence="6 7">
    <name type="scientific">Hypsizygus marmoreus</name>
    <name type="common">White beech mushroom</name>
    <name type="synonym">Agaricus marmoreus</name>
    <dbReference type="NCBI Taxonomy" id="39966"/>
    <lineage>
        <taxon>Eukaryota</taxon>
        <taxon>Fungi</taxon>
        <taxon>Dikarya</taxon>
        <taxon>Basidiomycota</taxon>
        <taxon>Agaricomycotina</taxon>
        <taxon>Agaricomycetes</taxon>
        <taxon>Agaricomycetidae</taxon>
        <taxon>Agaricales</taxon>
        <taxon>Tricholomatineae</taxon>
        <taxon>Lyophyllaceae</taxon>
        <taxon>Hypsizygus</taxon>
    </lineage>
</organism>
<feature type="compositionally biased region" description="Polar residues" evidence="4">
    <location>
        <begin position="1822"/>
        <end position="1845"/>
    </location>
</feature>
<keyword evidence="3" id="KW-0206">Cytoskeleton</keyword>
<feature type="region of interest" description="Disordered" evidence="4">
    <location>
        <begin position="616"/>
        <end position="641"/>
    </location>
</feature>
<evidence type="ECO:0000256" key="1">
    <source>
        <dbReference type="ARBA" id="ARBA00004245"/>
    </source>
</evidence>
<feature type="compositionally biased region" description="Basic and acidic residues" evidence="4">
    <location>
        <begin position="1241"/>
        <end position="1252"/>
    </location>
</feature>
<feature type="compositionally biased region" description="Low complexity" evidence="4">
    <location>
        <begin position="1502"/>
        <end position="1517"/>
    </location>
</feature>
<feature type="compositionally biased region" description="Polar residues" evidence="4">
    <location>
        <begin position="1558"/>
        <end position="1580"/>
    </location>
</feature>
<sequence>MSLNPSGDVPHSSSTAVARDADPPPNHDPSNDLTGRTSPPSEPTAPATGEEQALESHEVIELQTFSERKAWIEQKIKLLEKMPPIEVFVGLDAVHASAEHVPGLPTREELKQWVAEHDAIEKETEIFDRGELTKLRQLTKAATQRNLSPADTDVIELTLTTIYELDKLLHLLRDRSELLELLSVRLTWEESRIAAWVDRRKILEDLGTFLETRARWNPSVYDTAVRPEEPQDPKRRMSVTSLASNASDSSMSSAGFSRGIRFKLAELLSRDAAQFAGRVTSLRHGKVTVAGKVLDKLIDNSRKPVPEVLLDEQDKLEEKGISEMEHLGKFVMSIVMQWRKADEIYVETMKDKVASQNLMEEIETAKLHQPTARQSASFVSRADALLKRLALRGNPTSSSSTFPCPEHPLFSDQQEVNKTLAESLSEEIISASNIARKVDSLAKAYRVSYEAVKRVEDLATMANSLSTMLSSVISRVQNGVSVGDGDGSPLDLTSEACLEPSCHSTFLALFPSILQEFSQATGSSNRVLRSSQLALLGLDHPGINGDFKANAVSQFQRLQTLLDDAQRVCFTMKAKSDQLRESRRIWTLMDRYQERLENLRHQVVEAMEKQRWRPVSGHAVKLSTPESPPTSPLPPDISSTEVSGELLQLSSHLSRDIDAPLSLLSTSLETPLMEWLLQNSIALKGSLDTVSAMTLLLDSIQRQADAMKTTRDDFNDFQLRIEDTKVRIESRTSEMLAGMIVNGDIVGAEAELQVALKAAQDGILGFVNSLADRIPFVQRSLHSDLANGLSGKKRLASTGAKSAMQPIPGDLPFDLATLDDAVRADSNSFVMILNGKLEGLSQAVAHFRVAGMAKDVDSLLMTTVTDINAVTQELSALKSSLAAIISQGSDILIPLEVFAANMDEVLQTHRRRISRSFSPIREILRNIDSAPGAHDAAVHEIIYAARCRAVDDAEIRFNTWNSEASTFKDKVLHAQRTEAARLEQIRVAEDQRQLAEKERIAAEEAEARRIEKEQLAEEEKRRLEEERRLEEVRQLVEIERIAAEEAERERVERERAETEERQRLDEERLAEEKRRQAEKDRIAAEEAEKARLLQEKLEMEEKLRLVEEELAEERSLQAEKDRIAAEKLCQQTMLAEERRLEAERLAAEQLERQRLEHQLTEARQLEDARLAAEQLEQERLEQRLMEEARLEEEVRIAAELNKHMMQERRLQEEAEVARRHRDAEERVRAEEARQRYAMAAEQEHSVAEEIQNKRAGKVHQREIEERQKQKKSPSKEQAKKLTVKDLDDEDVFGIRLAPSESYSQTKEMKDLQAQILAFRKRLRSISINEISRPMKSSTRLPDLDQWKKMTREFSSISSGVALLPASAEDPSVDVELRSLRSEIEASAKLMTRVEKLAQLADDIRVCDAALSDLLEHIDSYPASPKGPLSSSYQPLLDAQPEDQLSSRLAFTRRTIESMTSKFATVSNDSRAIAEKSRILQTWSELEDMGNDKLGGKKSRPASVMSSRHSSGRNSSASIVNARSAKKGAYSSLSVASGPSQKRLLVPQQSTPRRAVSGSAESHSRPPSQLPNMSSSRSTSGPLGFSVYGSTFASRQRTASLSNSASTPTRHPSGTPARSRAQTAQVPRASSPTGSEASSYSHSVRAHSRSSTSMSTWSRAPRNSLSSLVPMGRRDSTPHKKPSPKRKTYVADPKNKLDVAVGDVVNRLPIGINIEGVSETWKDQSGKYWIGNQDPRLCFCRILRSQTVMVRVGGGWSELSKFIKDHFADSFRLMPDSPPRPGAPEEKWISSATLLEAPEFETPPLPPGPPRTPEPTMPFVPSFSLSTPSGQSPRSVKSNSPSTKGSPLTAIQFIRRADVDAMLRPVTPSKPPTLRTRTPTAYTNTPARNSVWRP</sequence>
<dbReference type="OrthoDB" id="10017054at2759"/>
<feature type="compositionally biased region" description="Pro residues" evidence="4">
    <location>
        <begin position="626"/>
        <end position="635"/>
    </location>
</feature>
<accession>A0A369JS48</accession>
<evidence type="ECO:0000256" key="4">
    <source>
        <dbReference type="SAM" id="MobiDB-lite"/>
    </source>
</evidence>
<feature type="region of interest" description="Disordered" evidence="4">
    <location>
        <begin position="1861"/>
        <end position="1893"/>
    </location>
</feature>
<feature type="compositionally biased region" description="Polar residues" evidence="4">
    <location>
        <begin position="1595"/>
        <end position="1611"/>
    </location>
</feature>
<name>A0A369JS48_HYPMA</name>
<feature type="region of interest" description="Disordered" evidence="4">
    <location>
        <begin position="224"/>
        <end position="253"/>
    </location>
</feature>
<dbReference type="Gene3D" id="3.30.920.20">
    <property type="entry name" value="Gas2-like domain"/>
    <property type="match status" value="1"/>
</dbReference>
<dbReference type="SMART" id="SM00243">
    <property type="entry name" value="GAS2"/>
    <property type="match status" value="1"/>
</dbReference>
<evidence type="ECO:0000313" key="6">
    <source>
        <dbReference type="EMBL" id="RDB23195.1"/>
    </source>
</evidence>
<feature type="region of interest" description="Disordered" evidence="4">
    <location>
        <begin position="1"/>
        <end position="53"/>
    </location>
</feature>
<feature type="region of interest" description="Disordered" evidence="4">
    <location>
        <begin position="1047"/>
        <end position="1078"/>
    </location>
</feature>
<dbReference type="PROSITE" id="PS51460">
    <property type="entry name" value="GAR"/>
    <property type="match status" value="1"/>
</dbReference>
<evidence type="ECO:0000256" key="2">
    <source>
        <dbReference type="ARBA" id="ARBA00022490"/>
    </source>
</evidence>
<dbReference type="GO" id="GO:0008017">
    <property type="term" value="F:microtubule binding"/>
    <property type="evidence" value="ECO:0007669"/>
    <property type="project" value="InterPro"/>
</dbReference>
<feature type="region of interest" description="Disordered" evidence="4">
    <location>
        <begin position="1235"/>
        <end position="1283"/>
    </location>
</feature>
<feature type="compositionally biased region" description="Polar residues" evidence="4">
    <location>
        <begin position="1619"/>
        <end position="1635"/>
    </location>
</feature>
<protein>
    <recommendedName>
        <fullName evidence="5">GAR domain-containing protein</fullName>
    </recommendedName>
</protein>
<feature type="compositionally biased region" description="Basic residues" evidence="4">
    <location>
        <begin position="1678"/>
        <end position="1687"/>
    </location>
</feature>
<feature type="region of interest" description="Disordered" evidence="4">
    <location>
        <begin position="1798"/>
        <end position="1849"/>
    </location>
</feature>
<feature type="region of interest" description="Disordered" evidence="4">
    <location>
        <begin position="1530"/>
        <end position="1581"/>
    </location>
</feature>
<feature type="compositionally biased region" description="Pro residues" evidence="4">
    <location>
        <begin position="1800"/>
        <end position="1817"/>
    </location>
</feature>